<gene>
    <name evidence="3" type="primary">ycf3_1</name>
    <name evidence="3" type="ORF">NRB56_47720</name>
</gene>
<name>A0A7K0DUX8_9NOCA</name>
<dbReference type="InterPro" id="IPR027417">
    <property type="entry name" value="P-loop_NTPase"/>
</dbReference>
<dbReference type="PRINTS" id="PR00364">
    <property type="entry name" value="DISEASERSIST"/>
</dbReference>
<dbReference type="SUPFAM" id="SSF48452">
    <property type="entry name" value="TPR-like"/>
    <property type="match status" value="4"/>
</dbReference>
<dbReference type="GO" id="GO:0043531">
    <property type="term" value="F:ADP binding"/>
    <property type="evidence" value="ECO:0007669"/>
    <property type="project" value="InterPro"/>
</dbReference>
<dbReference type="InterPro" id="IPR002182">
    <property type="entry name" value="NB-ARC"/>
</dbReference>
<reference evidence="3 4" key="1">
    <citation type="submission" date="2019-10" db="EMBL/GenBank/DDBJ databases">
        <title>Nocardia macrotermitis sp. nov. and Nocardia aurantia sp. nov., isolated from the gut of fungus growing-termite Macrotermes natalensis.</title>
        <authorList>
            <person name="Benndorf R."/>
            <person name="Schwitalla J."/>
            <person name="Martin K."/>
            <person name="De Beer W."/>
            <person name="Kaster A.-K."/>
            <person name="Vollmers J."/>
            <person name="Poulsen M."/>
            <person name="Beemelmanns C."/>
        </authorList>
    </citation>
    <scope>NUCLEOTIDE SEQUENCE [LARGE SCALE GENOMIC DNA]</scope>
    <source>
        <strain evidence="3 4">RB56</strain>
    </source>
</reference>
<dbReference type="Pfam" id="PF00931">
    <property type="entry name" value="NB-ARC"/>
    <property type="match status" value="1"/>
</dbReference>
<dbReference type="Gene3D" id="1.25.40.10">
    <property type="entry name" value="Tetratricopeptide repeat domain"/>
    <property type="match status" value="3"/>
</dbReference>
<comment type="caution">
    <text evidence="3">The sequence shown here is derived from an EMBL/GenBank/DDBJ whole genome shotgun (WGS) entry which is preliminary data.</text>
</comment>
<dbReference type="InterPro" id="IPR011990">
    <property type="entry name" value="TPR-like_helical_dom_sf"/>
</dbReference>
<dbReference type="RefSeq" id="WP_319943437.1">
    <property type="nucleotide sequence ID" value="NZ_WEGI01000010.1"/>
</dbReference>
<dbReference type="Pfam" id="PF13424">
    <property type="entry name" value="TPR_12"/>
    <property type="match status" value="3"/>
</dbReference>
<sequence length="1157" mass="125623">MTGSADGSAAGKLSSARTHFADSLTELFAAAGNPTLDQVFRATRSRFPAARRLPPVQRISDWRSGRAVPARFASFEPVLDTLTALARQHGTAAGSRLVNRIAWQRLWNEANAEARSDRAPEQPLRASPLPLPRPAVTDTLPRDIDTLIGREPELQRILDLAATGPAVSIYTIDGMPGVGKTALATRAAHRLAERYPDGRFFVNLHAHTSGHSAATPTEVLAGLLTDLGVDPRNVPDTLESRRNMWRNQVAGKRILLVLDDARDHDQVEPLLPNGPGCLTLITSRRRLVALDGSLPLALDTLDPEKAAELFATLARRPASDGDGAAMADIARLCGYLPLAIVLLAGRLAHHTAWTIPEAAADFAAAQDRLSELEAGERAVRAAFTMSYRDLPPHRQRLFRLLSAHPGPDIDSYAAAVLAGSTETEARRELEVLFTDHLIEEPARGRYRMHDLLREYARALPGGDDDEHRAAVDRLLDHYQRTGERANWFLVGGPRPQPGTGEPESDAAPRFTTAAAALTWMRAERGNLLSCLEYGAAHHQPARVIGLTSALAGLLRLDGPWPLAIRLHRRAATHAEHSDDRVGQAAALLDLGTVRYATGDYPGTESLARQALAVYRGLGERAGEARCLSILGRLGYATGDYPGTADLMRRALAIYQEVGDGLGEAYALIGLGVVRYATGDYPGTVSLVEQALGVFQEIDDRSGEAYALNELGVVHYATGDYAGAVTALEQARALSREIDDRFGIAYALNDLVAVRFAMGDYPGAAELTTVALRNYREVGDRWGEAYALSNLGRVSYATGDCSDASVQMGRALAMFEDIGDRVGQAYVLSDLGLVRYSTGDYSGAVDRMEQALAIFLDIGDRVGQAYTLIELGLLAYADGGYPRADERMQQALTIFREIGDRVGQAYALSGLGRLSYVTDDVPGGIDRLQQALGIFREIGDRVGQAYALSSLGRLRYASGDLAGTDTLVHQAKSIFEEIGDRFGHAFSLAGLTLLHGAADDFVAATGYAQQALAIFREIGDRVSQGYTFIGLGLLRYQAGDYAGAAELVQQAPMIFREIGDRLGEAYAFMGLGLVRYKVGDYSGGTDLVQQALAIFRDVGERPGQTEMLDRISNLWDEYSPPQNPVASYIDTVRLVREIQIRWKRRRVWRDLPVPVTPR</sequence>
<dbReference type="SUPFAM" id="SSF52540">
    <property type="entry name" value="P-loop containing nucleoside triphosphate hydrolases"/>
    <property type="match status" value="1"/>
</dbReference>
<dbReference type="PANTHER" id="PTHR47691">
    <property type="entry name" value="REGULATOR-RELATED"/>
    <property type="match status" value="1"/>
</dbReference>
<protein>
    <submittedName>
        <fullName evidence="3">Photosystem I assembly protein Ycf3</fullName>
    </submittedName>
</protein>
<feature type="domain" description="NB-ARC" evidence="2">
    <location>
        <begin position="164"/>
        <end position="313"/>
    </location>
</feature>
<feature type="region of interest" description="Disordered" evidence="1">
    <location>
        <begin position="112"/>
        <end position="136"/>
    </location>
</feature>
<dbReference type="SMART" id="SM00028">
    <property type="entry name" value="TPR"/>
    <property type="match status" value="11"/>
</dbReference>
<proteinExistence type="predicted"/>
<accession>A0A7K0DUX8</accession>
<organism evidence="3 4">
    <name type="scientific">Nocardia aurantia</name>
    <dbReference type="NCBI Taxonomy" id="2585199"/>
    <lineage>
        <taxon>Bacteria</taxon>
        <taxon>Bacillati</taxon>
        <taxon>Actinomycetota</taxon>
        <taxon>Actinomycetes</taxon>
        <taxon>Mycobacteriales</taxon>
        <taxon>Nocardiaceae</taxon>
        <taxon>Nocardia</taxon>
    </lineage>
</organism>
<dbReference type="EMBL" id="WEGI01000010">
    <property type="protein sequence ID" value="MQY29182.1"/>
    <property type="molecule type" value="Genomic_DNA"/>
</dbReference>
<dbReference type="AlphaFoldDB" id="A0A7K0DUX8"/>
<dbReference type="PANTHER" id="PTHR47691:SF3">
    <property type="entry name" value="HTH-TYPE TRANSCRIPTIONAL REGULATOR RV0890C-RELATED"/>
    <property type="match status" value="1"/>
</dbReference>
<evidence type="ECO:0000256" key="1">
    <source>
        <dbReference type="SAM" id="MobiDB-lite"/>
    </source>
</evidence>
<evidence type="ECO:0000313" key="3">
    <source>
        <dbReference type="EMBL" id="MQY29182.1"/>
    </source>
</evidence>
<evidence type="ECO:0000259" key="2">
    <source>
        <dbReference type="Pfam" id="PF00931"/>
    </source>
</evidence>
<dbReference type="Gene3D" id="3.40.50.300">
    <property type="entry name" value="P-loop containing nucleotide triphosphate hydrolases"/>
    <property type="match status" value="1"/>
</dbReference>
<dbReference type="Proteomes" id="UP000431401">
    <property type="component" value="Unassembled WGS sequence"/>
</dbReference>
<keyword evidence="4" id="KW-1185">Reference proteome</keyword>
<evidence type="ECO:0000313" key="4">
    <source>
        <dbReference type="Proteomes" id="UP000431401"/>
    </source>
</evidence>
<dbReference type="InterPro" id="IPR019734">
    <property type="entry name" value="TPR_rpt"/>
</dbReference>